<evidence type="ECO:0000256" key="1">
    <source>
        <dbReference type="HAMAP-Rule" id="MF_00771"/>
    </source>
</evidence>
<dbReference type="NCBIfam" id="NF002616">
    <property type="entry name" value="PRK02268.1-2"/>
    <property type="match status" value="1"/>
</dbReference>
<dbReference type="CDD" id="cd21132">
    <property type="entry name" value="EVE-like"/>
    <property type="match status" value="1"/>
</dbReference>
<evidence type="ECO:0000259" key="2">
    <source>
        <dbReference type="Pfam" id="PF01878"/>
    </source>
</evidence>
<dbReference type="SUPFAM" id="SSF88697">
    <property type="entry name" value="PUA domain-like"/>
    <property type="match status" value="1"/>
</dbReference>
<dbReference type="RefSeq" id="WP_173134388.1">
    <property type="nucleotide sequence ID" value="NZ_JABMKX010000007.1"/>
</dbReference>
<dbReference type="Proteomes" id="UP000711047">
    <property type="component" value="Unassembled WGS sequence"/>
</dbReference>
<dbReference type="InterPro" id="IPR022996">
    <property type="entry name" value="UPF0310"/>
</dbReference>
<comment type="caution">
    <text evidence="3">The sequence shown here is derived from an EMBL/GenBank/DDBJ whole genome shotgun (WGS) entry which is preliminary data.</text>
</comment>
<dbReference type="InterPro" id="IPR002740">
    <property type="entry name" value="EVE_domain"/>
</dbReference>
<comment type="similarity">
    <text evidence="1">Belongs to the UPF0310 family.</text>
</comment>
<organism evidence="3 4">
    <name type="scientific">Paenibacillus tritici</name>
    <dbReference type="NCBI Taxonomy" id="1873425"/>
    <lineage>
        <taxon>Bacteria</taxon>
        <taxon>Bacillati</taxon>
        <taxon>Bacillota</taxon>
        <taxon>Bacilli</taxon>
        <taxon>Bacillales</taxon>
        <taxon>Paenibacillaceae</taxon>
        <taxon>Paenibacillus</taxon>
    </lineage>
</organism>
<keyword evidence="4" id="KW-1185">Reference proteome</keyword>
<feature type="domain" description="EVE" evidence="2">
    <location>
        <begin position="20"/>
        <end position="150"/>
    </location>
</feature>
<evidence type="ECO:0000313" key="4">
    <source>
        <dbReference type="Proteomes" id="UP000711047"/>
    </source>
</evidence>
<dbReference type="HAMAP" id="MF_00771">
    <property type="entry name" value="UPF0310"/>
    <property type="match status" value="1"/>
</dbReference>
<dbReference type="Gene3D" id="3.10.590.10">
    <property type="entry name" value="ph1033 like domains"/>
    <property type="match status" value="1"/>
</dbReference>
<sequence length="161" mass="18294">MDTNETLRTFEETENGGPSYWIGVVSANHVQRGVGGGFAQMCHGKAAPLRRMQPGDWLVYYSPRMEIGEGEPLQAFTAIGRVMDDRVYEYAMSATFVPYRRNIEYVPCQEARIKGLLDRLSFTRGQRNWGYPFRTGHFGISREDFLIIAEAMHVAIPLLRG</sequence>
<name>A0ABX2DSM1_9BACL</name>
<accession>A0ABX2DSM1</accession>
<evidence type="ECO:0000313" key="3">
    <source>
        <dbReference type="EMBL" id="NQX46559.1"/>
    </source>
</evidence>
<protein>
    <recommendedName>
        <fullName evidence="1">UPF0310 protein HQN87_14550</fullName>
    </recommendedName>
</protein>
<dbReference type="EMBL" id="JABMKX010000007">
    <property type="protein sequence ID" value="NQX46559.1"/>
    <property type="molecule type" value="Genomic_DNA"/>
</dbReference>
<dbReference type="Pfam" id="PF01878">
    <property type="entry name" value="EVE"/>
    <property type="match status" value="1"/>
</dbReference>
<dbReference type="InterPro" id="IPR015947">
    <property type="entry name" value="PUA-like_sf"/>
</dbReference>
<gene>
    <name evidence="3" type="ORF">HQN87_14550</name>
</gene>
<reference evidence="3 4" key="1">
    <citation type="submission" date="2020-05" db="EMBL/GenBank/DDBJ databases">
        <title>Paenibacillus glebae, sp. nov., Paenibacillus humi sp. nov., Paenibacillus pedi sp. nov., Paenibacillus terrestris sp. nov. and Paenibacillus terricola sp. nov., isolated from a forest top soil sample.</title>
        <authorList>
            <person name="Qi S."/>
            <person name="Carlier A."/>
            <person name="Cnockaert M."/>
            <person name="Vandamme P."/>
        </authorList>
    </citation>
    <scope>NUCLEOTIDE SEQUENCE [LARGE SCALE GENOMIC DNA]</scope>
    <source>
        <strain evidence="3 4">LMG 29502</strain>
    </source>
</reference>
<proteinExistence type="inferred from homology"/>